<dbReference type="VEuPathDB" id="TrichDB:TVAG_407910"/>
<evidence type="ECO:0000313" key="2">
    <source>
        <dbReference type="Proteomes" id="UP000001542"/>
    </source>
</evidence>
<dbReference type="VEuPathDB" id="TrichDB:TVAGG3_0386160"/>
<accession>A2FNM2</accession>
<organism evidence="1 2">
    <name type="scientific">Trichomonas vaginalis (strain ATCC PRA-98 / G3)</name>
    <dbReference type="NCBI Taxonomy" id="412133"/>
    <lineage>
        <taxon>Eukaryota</taxon>
        <taxon>Metamonada</taxon>
        <taxon>Parabasalia</taxon>
        <taxon>Trichomonadida</taxon>
        <taxon>Trichomonadidae</taxon>
        <taxon>Trichomonas</taxon>
    </lineage>
</organism>
<dbReference type="SUPFAM" id="SSF48371">
    <property type="entry name" value="ARM repeat"/>
    <property type="match status" value="1"/>
</dbReference>
<dbReference type="Proteomes" id="UP000001542">
    <property type="component" value="Unassembled WGS sequence"/>
</dbReference>
<proteinExistence type="predicted"/>
<sequence>MEEVILVLLHTFQGTGDGTTEAVTESTQYIQSKISSEEAHSFYQNLLTIIIDSQSNSSIKLAALNVLIQGERNYPDYFPYDLILSSIIQLLQATTSELRSSVSFLLDSVVSHTIFTDLFGNPIEILSTLFEQDLIGALILSNSISDAFAHVNDEQLQVYQEISNYLLTILSQILEQRSYLYSAYCLSTGFNFMKSKVPSFFGDNPENLSIWLHYALECQNVSEDNDYNLFTQKALKFINQILYKSSGNYPTLELIPEDGYDIFDCAAALTTFQNPPETQSILSETVDQMITNKHTWNMMSCQMETVVQYVFMPFFTLTVEEIEYLKSDKTAANFISSVFTTPLNSSDPRMYLHGKINLHCRDENKSKIIGEAVSTVLTSLYNIYAESSETIDDMIYTFFSSLLFFSSVGYSMARNNQELANSMLSLFVNLLENSDNLLLKIGSLVAIDSFSIELPDSVITVFLSFLADENCQLLLRYFSCQCFSNSISLVSEESDLKNAVISEIDTILKSFVSLADSFNDIEFFRGLSKFVKCFGKVLSQDDNVTQLLLEIYIINFDHNRPEKSNAALSALSCLLPYLQNQTQIELLQTVCNSAVENSLISNELLDFTANLIALQQTITDEIWTSIKALTEVVLNGTEYSQPLYFLSSFSIVLKNLIIKTSSNIESYWDFLWDLINFLLENSMNTQDSNVVNPTLQISFTICNVLKNNLPENVIGIFSQICEQLMNDNRYFSYVSILYSSLIISTKGNIINQEMFNYWIENSSYFELIVVLLNCPEVYGDNYFSVICKILTQITEDISRPLFGDEEAYYQNISPTEFTVNELSFYKEHVVMKDFANLLKNLPEEQRNVIQAEVCQKDVNDIAKEITNFFDAKTNL</sequence>
<reference evidence="1" key="1">
    <citation type="submission" date="2006-10" db="EMBL/GenBank/DDBJ databases">
        <authorList>
            <person name="Amadeo P."/>
            <person name="Zhao Q."/>
            <person name="Wortman J."/>
            <person name="Fraser-Liggett C."/>
            <person name="Carlton J."/>
        </authorList>
    </citation>
    <scope>NUCLEOTIDE SEQUENCE</scope>
    <source>
        <strain evidence="1">G3</strain>
    </source>
</reference>
<evidence type="ECO:0000313" key="1">
    <source>
        <dbReference type="EMBL" id="EAX93490.1"/>
    </source>
</evidence>
<gene>
    <name evidence="1" type="ORF">TVAG_407910</name>
</gene>
<dbReference type="InterPro" id="IPR016024">
    <property type="entry name" value="ARM-type_fold"/>
</dbReference>
<dbReference type="InParanoid" id="A2FNM2"/>
<dbReference type="EMBL" id="DS113909">
    <property type="protein sequence ID" value="EAX93490.1"/>
    <property type="molecule type" value="Genomic_DNA"/>
</dbReference>
<dbReference type="KEGG" id="tva:4751208"/>
<dbReference type="RefSeq" id="XP_001306420.1">
    <property type="nucleotide sequence ID" value="XM_001306419.1"/>
</dbReference>
<dbReference type="AlphaFoldDB" id="A2FNM2"/>
<keyword evidence="2" id="KW-1185">Reference proteome</keyword>
<protein>
    <submittedName>
        <fullName evidence="1">Uncharacterized protein</fullName>
    </submittedName>
</protein>
<name>A2FNM2_TRIV3</name>
<reference evidence="1" key="2">
    <citation type="journal article" date="2007" name="Science">
        <title>Draft genome sequence of the sexually transmitted pathogen Trichomonas vaginalis.</title>
        <authorList>
            <person name="Carlton J.M."/>
            <person name="Hirt R.P."/>
            <person name="Silva J.C."/>
            <person name="Delcher A.L."/>
            <person name="Schatz M."/>
            <person name="Zhao Q."/>
            <person name="Wortman J.R."/>
            <person name="Bidwell S.L."/>
            <person name="Alsmark U.C.M."/>
            <person name="Besteiro S."/>
            <person name="Sicheritz-Ponten T."/>
            <person name="Noel C.J."/>
            <person name="Dacks J.B."/>
            <person name="Foster P.G."/>
            <person name="Simillion C."/>
            <person name="Van de Peer Y."/>
            <person name="Miranda-Saavedra D."/>
            <person name="Barton G.J."/>
            <person name="Westrop G.D."/>
            <person name="Mueller S."/>
            <person name="Dessi D."/>
            <person name="Fiori P.L."/>
            <person name="Ren Q."/>
            <person name="Paulsen I."/>
            <person name="Zhang H."/>
            <person name="Bastida-Corcuera F.D."/>
            <person name="Simoes-Barbosa A."/>
            <person name="Brown M.T."/>
            <person name="Hayes R.D."/>
            <person name="Mukherjee M."/>
            <person name="Okumura C.Y."/>
            <person name="Schneider R."/>
            <person name="Smith A.J."/>
            <person name="Vanacova S."/>
            <person name="Villalvazo M."/>
            <person name="Haas B.J."/>
            <person name="Pertea M."/>
            <person name="Feldblyum T.V."/>
            <person name="Utterback T.R."/>
            <person name="Shu C.L."/>
            <person name="Osoegawa K."/>
            <person name="de Jong P.J."/>
            <person name="Hrdy I."/>
            <person name="Horvathova L."/>
            <person name="Zubacova Z."/>
            <person name="Dolezal P."/>
            <person name="Malik S.B."/>
            <person name="Logsdon J.M. Jr."/>
            <person name="Henze K."/>
            <person name="Gupta A."/>
            <person name="Wang C.C."/>
            <person name="Dunne R.L."/>
            <person name="Upcroft J.A."/>
            <person name="Upcroft P."/>
            <person name="White O."/>
            <person name="Salzberg S.L."/>
            <person name="Tang P."/>
            <person name="Chiu C.-H."/>
            <person name="Lee Y.-S."/>
            <person name="Embley T.M."/>
            <person name="Coombs G.H."/>
            <person name="Mottram J.C."/>
            <person name="Tachezy J."/>
            <person name="Fraser-Liggett C.M."/>
            <person name="Johnson P.J."/>
        </authorList>
    </citation>
    <scope>NUCLEOTIDE SEQUENCE [LARGE SCALE GENOMIC DNA]</scope>
    <source>
        <strain evidence="1">G3</strain>
    </source>
</reference>